<evidence type="ECO:0000256" key="7">
    <source>
        <dbReference type="ARBA" id="ARBA00022491"/>
    </source>
</evidence>
<keyword evidence="14 15" id="KW-0927">Auxin signaling pathway</keyword>
<evidence type="ECO:0000256" key="15">
    <source>
        <dbReference type="RuleBase" id="RU004549"/>
    </source>
</evidence>
<dbReference type="PROSITE" id="PS51745">
    <property type="entry name" value="PB1"/>
    <property type="match status" value="1"/>
</dbReference>
<keyword evidence="10 15" id="KW-0805">Transcription regulation</keyword>
<dbReference type="GO" id="GO:0006355">
    <property type="term" value="P:regulation of DNA-templated transcription"/>
    <property type="evidence" value="ECO:0007669"/>
    <property type="project" value="InterPro"/>
</dbReference>
<evidence type="ECO:0000256" key="5">
    <source>
        <dbReference type="ARBA" id="ARBA00009530"/>
    </source>
</evidence>
<feature type="compositionally biased region" description="Low complexity" evidence="16">
    <location>
        <begin position="1"/>
        <end position="30"/>
    </location>
</feature>
<keyword evidence="20" id="KW-1185">Reference proteome</keyword>
<feature type="region of interest" description="Disordered" evidence="16">
    <location>
        <begin position="1"/>
        <end position="91"/>
    </location>
</feature>
<dbReference type="InterPro" id="IPR003311">
    <property type="entry name" value="AUX_IAA"/>
</dbReference>
<evidence type="ECO:0000256" key="9">
    <source>
        <dbReference type="ARBA" id="ARBA00022989"/>
    </source>
</evidence>
<feature type="transmembrane region" description="Helical" evidence="17">
    <location>
        <begin position="230"/>
        <end position="254"/>
    </location>
</feature>
<keyword evidence="11 17" id="KW-0472">Membrane</keyword>
<sequence length="256" mass="28456">MGRSGSSPSSSSIDSSSNPILSSTSTSSFSHPNRPQTTDLTLGLSLSASHQPPSSLSRDQYSDWPPIKPLLRNTLTGKGSHRRQQQPPPPTFFVKVYMDGIQIGRKVDLSVHDDYEGLIRTLQRMFRATILRTDHAQASSNKDHVLTYEDKEGDWMLVGDVPWETTSNRNPLQSYTMEATGTAEPKAKLKNLKNLSRPLAIRCTNTRDSTCPLPNRPSNHQTVNTTQGQVEFWICLVLTILGYLPGIIYAIYAITK</sequence>
<dbReference type="InterPro" id="IPR033389">
    <property type="entry name" value="AUX/IAA_dom"/>
</dbReference>
<organism evidence="19 20">
    <name type="scientific">Acorus calamus</name>
    <name type="common">Sweet flag</name>
    <dbReference type="NCBI Taxonomy" id="4465"/>
    <lineage>
        <taxon>Eukaryota</taxon>
        <taxon>Viridiplantae</taxon>
        <taxon>Streptophyta</taxon>
        <taxon>Embryophyta</taxon>
        <taxon>Tracheophyta</taxon>
        <taxon>Spermatophyta</taxon>
        <taxon>Magnoliopsida</taxon>
        <taxon>Liliopsida</taxon>
        <taxon>Acoraceae</taxon>
        <taxon>Acorus</taxon>
    </lineage>
</organism>
<dbReference type="GO" id="GO:0016020">
    <property type="term" value="C:membrane"/>
    <property type="evidence" value="ECO:0007669"/>
    <property type="project" value="UniProtKB-SubCell"/>
</dbReference>
<comment type="function">
    <text evidence="1 15">Aux/IAA proteins are short-lived transcriptional factors that function as repressors of early auxin response genes at low auxin concentrations.</text>
</comment>
<evidence type="ECO:0000256" key="16">
    <source>
        <dbReference type="SAM" id="MobiDB-lite"/>
    </source>
</evidence>
<evidence type="ECO:0000256" key="14">
    <source>
        <dbReference type="ARBA" id="ARBA00023294"/>
    </source>
</evidence>
<keyword evidence="9 17" id="KW-1133">Transmembrane helix</keyword>
<feature type="domain" description="PB1" evidence="18">
    <location>
        <begin position="91"/>
        <end position="179"/>
    </location>
</feature>
<evidence type="ECO:0000256" key="4">
    <source>
        <dbReference type="ARBA" id="ARBA00006728"/>
    </source>
</evidence>
<evidence type="ECO:0000256" key="3">
    <source>
        <dbReference type="ARBA" id="ARBA00004370"/>
    </source>
</evidence>
<keyword evidence="7 15" id="KW-0678">Repressor</keyword>
<dbReference type="EMBL" id="JAUJYO010000017">
    <property type="protein sequence ID" value="KAK1293484.1"/>
    <property type="molecule type" value="Genomic_DNA"/>
</dbReference>
<evidence type="ECO:0000313" key="20">
    <source>
        <dbReference type="Proteomes" id="UP001180020"/>
    </source>
</evidence>
<dbReference type="SUPFAM" id="SSF54277">
    <property type="entry name" value="CAD &amp; PB1 domains"/>
    <property type="match status" value="1"/>
</dbReference>
<dbReference type="InterPro" id="IPR053793">
    <property type="entry name" value="PB1-like"/>
</dbReference>
<dbReference type="Gene3D" id="3.10.20.90">
    <property type="entry name" value="Phosphatidylinositol 3-kinase Catalytic Subunit, Chain A, domain 1"/>
    <property type="match status" value="1"/>
</dbReference>
<evidence type="ECO:0000256" key="12">
    <source>
        <dbReference type="ARBA" id="ARBA00023163"/>
    </source>
</evidence>
<gene>
    <name evidence="19" type="primary">IAA4</name>
    <name evidence="19" type="ORF">QJS10_CPB17g00841</name>
</gene>
<evidence type="ECO:0000256" key="17">
    <source>
        <dbReference type="SAM" id="Phobius"/>
    </source>
</evidence>
<comment type="similarity">
    <text evidence="4 15">Belongs to the Aux/IAA family.</text>
</comment>
<keyword evidence="8 17" id="KW-0812">Transmembrane</keyword>
<reference evidence="19" key="2">
    <citation type="submission" date="2023-06" db="EMBL/GenBank/DDBJ databases">
        <authorList>
            <person name="Ma L."/>
            <person name="Liu K.-W."/>
            <person name="Li Z."/>
            <person name="Hsiao Y.-Y."/>
            <person name="Qi Y."/>
            <person name="Fu T."/>
            <person name="Tang G."/>
            <person name="Zhang D."/>
            <person name="Sun W.-H."/>
            <person name="Liu D.-K."/>
            <person name="Li Y."/>
            <person name="Chen G.-Z."/>
            <person name="Liu X.-D."/>
            <person name="Liao X.-Y."/>
            <person name="Jiang Y.-T."/>
            <person name="Yu X."/>
            <person name="Hao Y."/>
            <person name="Huang J."/>
            <person name="Zhao X.-W."/>
            <person name="Ke S."/>
            <person name="Chen Y.-Y."/>
            <person name="Wu W.-L."/>
            <person name="Hsu J.-L."/>
            <person name="Lin Y.-F."/>
            <person name="Huang M.-D."/>
            <person name="Li C.-Y."/>
            <person name="Huang L."/>
            <person name="Wang Z.-W."/>
            <person name="Zhao X."/>
            <person name="Zhong W.-Y."/>
            <person name="Peng D.-H."/>
            <person name="Ahmad S."/>
            <person name="Lan S."/>
            <person name="Zhang J.-S."/>
            <person name="Tsai W.-C."/>
            <person name="Van De Peer Y."/>
            <person name="Liu Z.-J."/>
        </authorList>
    </citation>
    <scope>NUCLEOTIDE SEQUENCE</scope>
    <source>
        <strain evidence="19">CP</strain>
        <tissue evidence="19">Leaves</tissue>
    </source>
</reference>
<dbReference type="GO" id="GO:0009734">
    <property type="term" value="P:auxin-activated signaling pathway"/>
    <property type="evidence" value="ECO:0007669"/>
    <property type="project" value="UniProtKB-UniRule"/>
</dbReference>
<dbReference type="Pfam" id="PF02309">
    <property type="entry name" value="AUX_IAA"/>
    <property type="match status" value="1"/>
</dbReference>
<evidence type="ECO:0000313" key="19">
    <source>
        <dbReference type="EMBL" id="KAK1293484.1"/>
    </source>
</evidence>
<evidence type="ECO:0000259" key="18">
    <source>
        <dbReference type="PROSITE" id="PS51745"/>
    </source>
</evidence>
<dbReference type="AlphaFoldDB" id="A0AAV9CYF9"/>
<protein>
    <recommendedName>
        <fullName evidence="15">Auxin-responsive protein</fullName>
    </recommendedName>
</protein>
<keyword evidence="13 15" id="KW-0539">Nucleus</keyword>
<evidence type="ECO:0000256" key="13">
    <source>
        <dbReference type="ARBA" id="ARBA00023242"/>
    </source>
</evidence>
<feature type="compositionally biased region" description="Polar residues" evidence="16">
    <location>
        <begin position="31"/>
        <end position="59"/>
    </location>
</feature>
<dbReference type="InterPro" id="IPR000612">
    <property type="entry name" value="PMP3"/>
</dbReference>
<dbReference type="PANTHER" id="PTHR31734">
    <property type="entry name" value="AUXIN-RESPONSIVE PROTEIN IAA17"/>
    <property type="match status" value="1"/>
</dbReference>
<dbReference type="GO" id="GO:0005634">
    <property type="term" value="C:nucleus"/>
    <property type="evidence" value="ECO:0007669"/>
    <property type="project" value="UniProtKB-SubCell"/>
</dbReference>
<proteinExistence type="inferred from homology"/>
<evidence type="ECO:0000256" key="8">
    <source>
        <dbReference type="ARBA" id="ARBA00022692"/>
    </source>
</evidence>
<comment type="similarity">
    <text evidence="5">Belongs to the UPF0057 (PMP3) family.</text>
</comment>
<comment type="caution">
    <text evidence="19">The sequence shown here is derived from an EMBL/GenBank/DDBJ whole genome shotgun (WGS) entry which is preliminary data.</text>
</comment>
<dbReference type="Proteomes" id="UP001180020">
    <property type="component" value="Unassembled WGS sequence"/>
</dbReference>
<dbReference type="Pfam" id="PF01679">
    <property type="entry name" value="Pmp3"/>
    <property type="match status" value="1"/>
</dbReference>
<evidence type="ECO:0000256" key="1">
    <source>
        <dbReference type="ARBA" id="ARBA00002159"/>
    </source>
</evidence>
<reference evidence="19" key="1">
    <citation type="journal article" date="2023" name="Nat. Commun.">
        <title>Diploid and tetraploid genomes of Acorus and the evolution of monocots.</title>
        <authorList>
            <person name="Ma L."/>
            <person name="Liu K.W."/>
            <person name="Li Z."/>
            <person name="Hsiao Y.Y."/>
            <person name="Qi Y."/>
            <person name="Fu T."/>
            <person name="Tang G.D."/>
            <person name="Zhang D."/>
            <person name="Sun W.H."/>
            <person name="Liu D.K."/>
            <person name="Li Y."/>
            <person name="Chen G.Z."/>
            <person name="Liu X.D."/>
            <person name="Liao X.Y."/>
            <person name="Jiang Y.T."/>
            <person name="Yu X."/>
            <person name="Hao Y."/>
            <person name="Huang J."/>
            <person name="Zhao X.W."/>
            <person name="Ke S."/>
            <person name="Chen Y.Y."/>
            <person name="Wu W.L."/>
            <person name="Hsu J.L."/>
            <person name="Lin Y.F."/>
            <person name="Huang M.D."/>
            <person name="Li C.Y."/>
            <person name="Huang L."/>
            <person name="Wang Z.W."/>
            <person name="Zhao X."/>
            <person name="Zhong W.Y."/>
            <person name="Peng D.H."/>
            <person name="Ahmad S."/>
            <person name="Lan S."/>
            <person name="Zhang J.S."/>
            <person name="Tsai W.C."/>
            <person name="Van de Peer Y."/>
            <person name="Liu Z.J."/>
        </authorList>
    </citation>
    <scope>NUCLEOTIDE SEQUENCE</scope>
    <source>
        <strain evidence="19">CP</strain>
    </source>
</reference>
<evidence type="ECO:0000256" key="2">
    <source>
        <dbReference type="ARBA" id="ARBA00004123"/>
    </source>
</evidence>
<evidence type="ECO:0000256" key="10">
    <source>
        <dbReference type="ARBA" id="ARBA00023015"/>
    </source>
</evidence>
<evidence type="ECO:0000256" key="6">
    <source>
        <dbReference type="ARBA" id="ARBA00011726"/>
    </source>
</evidence>
<comment type="subunit">
    <text evidence="6 15">Homodimers and heterodimers.</text>
</comment>
<evidence type="ECO:0000256" key="11">
    <source>
        <dbReference type="ARBA" id="ARBA00023136"/>
    </source>
</evidence>
<comment type="subcellular location">
    <subcellularLocation>
        <location evidence="3">Membrane</location>
    </subcellularLocation>
    <subcellularLocation>
        <location evidence="2 15">Nucleus</location>
    </subcellularLocation>
</comment>
<name>A0AAV9CYF9_ACOCL</name>
<keyword evidence="12 15" id="KW-0804">Transcription</keyword>
<accession>A0AAV9CYF9</accession>
<dbReference type="PANTHER" id="PTHR31734:SF94">
    <property type="entry name" value="AUXIN-RESPONSIVE PROTEIN IAA30"/>
    <property type="match status" value="1"/>
</dbReference>